<sequence>MKKNYKYIFGLLFVSALFSCKKQLDINNNPNSPTEATPNRVLPQAIVATANNLSQFNFYGGQVVGYFANGGGVSGWGSIISYDYQTSEFNALWSNTYDILTDVKYVLDKSEGDATLKEFNAAAKVLKAYNFELLVDTYNDIPYTEANQGLDKIQPKYDKATDIYKNLADLCDQAIVSFKSVTAGSPAFVAADPMYGGNVTKWAKLANTIKLKLILKGRGKVTFSNTTFDPIGFVTDAATPSTDATAPLDVLVNPGYTQIDGKQNTTYNRWAYLASGAVVSAASNYALTPYVLGFYDGSKILDAARRAVTFNTSAVNQLGYQLSDAGRGASPSSWYVKGIGILKGPDAASPIMLAAESYFLQAEANVVGLIPGTAKDNFNEGMIAAFRYLYLNSAGTLVAGKSPTGDVTAYIAANVTKPNVNFSLATTDAQKLEAIITQKYLAFNMFFGHEAWNEFRRTGYPVTLSNGNPSQTFVSIVSQATTANKLPTRILYPLSEFKYNESNIPAVDKFSSKIFWAK</sequence>
<keyword evidence="1" id="KW-0449">Lipoprotein</keyword>
<dbReference type="Pfam" id="PF12741">
    <property type="entry name" value="SusD-like"/>
    <property type="match status" value="1"/>
</dbReference>
<dbReference type="InterPro" id="IPR011990">
    <property type="entry name" value="TPR-like_helical_dom_sf"/>
</dbReference>
<evidence type="ECO:0000313" key="1">
    <source>
        <dbReference type="EMBL" id="MBB2150090.1"/>
    </source>
</evidence>
<dbReference type="InterPro" id="IPR024302">
    <property type="entry name" value="SusD-like"/>
</dbReference>
<keyword evidence="2" id="KW-1185">Reference proteome</keyword>
<dbReference type="InterPro" id="IPR041662">
    <property type="entry name" value="SusD-like_2"/>
</dbReference>
<dbReference type="Pfam" id="PF12771">
    <property type="entry name" value="SusD-like_2"/>
    <property type="match status" value="1"/>
</dbReference>
<evidence type="ECO:0000313" key="2">
    <source>
        <dbReference type="Proteomes" id="UP000636110"/>
    </source>
</evidence>
<dbReference type="SUPFAM" id="SSF48452">
    <property type="entry name" value="TPR-like"/>
    <property type="match status" value="1"/>
</dbReference>
<name>A0ABR6EXT1_9SPHI</name>
<gene>
    <name evidence="1" type="ORF">GM920_14405</name>
</gene>
<dbReference type="PROSITE" id="PS51257">
    <property type="entry name" value="PROKAR_LIPOPROTEIN"/>
    <property type="match status" value="1"/>
</dbReference>
<accession>A0ABR6EXT1</accession>
<proteinExistence type="predicted"/>
<reference evidence="1 2" key="1">
    <citation type="submission" date="2019-11" db="EMBL/GenBank/DDBJ databases">
        <title>Description of Pedobacter sp. LMG 31462T.</title>
        <authorList>
            <person name="Carlier A."/>
            <person name="Qi S."/>
            <person name="Vandamme P."/>
        </authorList>
    </citation>
    <scope>NUCLEOTIDE SEQUENCE [LARGE SCALE GENOMIC DNA]</scope>
    <source>
        <strain evidence="1 2">LMG 31462</strain>
    </source>
</reference>
<dbReference type="RefSeq" id="WP_182958621.1">
    <property type="nucleotide sequence ID" value="NZ_WNXC01000005.1"/>
</dbReference>
<dbReference type="Proteomes" id="UP000636110">
    <property type="component" value="Unassembled WGS sequence"/>
</dbReference>
<organism evidence="1 2">
    <name type="scientific">Pedobacter gandavensis</name>
    <dbReference type="NCBI Taxonomy" id="2679963"/>
    <lineage>
        <taxon>Bacteria</taxon>
        <taxon>Pseudomonadati</taxon>
        <taxon>Bacteroidota</taxon>
        <taxon>Sphingobacteriia</taxon>
        <taxon>Sphingobacteriales</taxon>
        <taxon>Sphingobacteriaceae</taxon>
        <taxon>Pedobacter</taxon>
    </lineage>
</organism>
<protein>
    <submittedName>
        <fullName evidence="1">SusD/RagB family nutrient-binding outer membrane lipoprotein</fullName>
    </submittedName>
</protein>
<dbReference type="EMBL" id="WNXC01000005">
    <property type="protein sequence ID" value="MBB2150090.1"/>
    <property type="molecule type" value="Genomic_DNA"/>
</dbReference>
<comment type="caution">
    <text evidence="1">The sequence shown here is derived from an EMBL/GenBank/DDBJ whole genome shotgun (WGS) entry which is preliminary data.</text>
</comment>
<dbReference type="Gene3D" id="1.25.40.390">
    <property type="match status" value="1"/>
</dbReference>